<sequence length="353" mass="36817">MRAAVLAEYGEPLEIRDVDRPTADADGVVVETEACGVCRSDWHGWQGDWDWIGSQPPKGQILGHEPAGTVVEVGDDVETLQEGDRIAVPFTLGDGVCPECRSGHGNLCENVRALGFTPTAQGAFAEEFPVPVADHNAVKLPDGVDAVDMAGLGCRFTTAYHGLAHRADITPGDWVAVHGCGGVGLSAVHIADALGGRVVAVDLDDDKLSDATRLGAEATVNAGDVDNVPREIMGITDGGADVAVDALGVAATCRNALGCLRRHGQHVQIGLTTSDEGGDIPLPTDMMVMKEIDVAGSFGMQPTRYDEIFSMVAADKLDPGAVVSGTIGLEDVSDTLQAMTTYDTDGIPVVDSF</sequence>
<organism evidence="6 7">
    <name type="scientific">Halocalculus aciditolerans</name>
    <dbReference type="NCBI Taxonomy" id="1383812"/>
    <lineage>
        <taxon>Archaea</taxon>
        <taxon>Methanobacteriati</taxon>
        <taxon>Methanobacteriota</taxon>
        <taxon>Stenosarchaea group</taxon>
        <taxon>Halobacteria</taxon>
        <taxon>Halobacteriales</taxon>
        <taxon>Halobacteriaceae</taxon>
        <taxon>Halocalculus</taxon>
    </lineage>
</organism>
<dbReference type="GO" id="GO:0016616">
    <property type="term" value="F:oxidoreductase activity, acting on the CH-OH group of donors, NAD or NADP as acceptor"/>
    <property type="evidence" value="ECO:0007669"/>
    <property type="project" value="UniProtKB-ARBA"/>
</dbReference>
<feature type="domain" description="Enoyl reductase (ER)" evidence="5">
    <location>
        <begin position="10"/>
        <end position="350"/>
    </location>
</feature>
<dbReference type="SMART" id="SM00829">
    <property type="entry name" value="PKS_ER"/>
    <property type="match status" value="1"/>
</dbReference>
<keyword evidence="1 4" id="KW-0479">Metal-binding</keyword>
<dbReference type="Pfam" id="PF00107">
    <property type="entry name" value="ADH_zinc_N"/>
    <property type="match status" value="1"/>
</dbReference>
<evidence type="ECO:0000313" key="6">
    <source>
        <dbReference type="EMBL" id="GGL62159.1"/>
    </source>
</evidence>
<keyword evidence="3" id="KW-0560">Oxidoreductase</keyword>
<dbReference type="PANTHER" id="PTHR43401">
    <property type="entry name" value="L-THREONINE 3-DEHYDROGENASE"/>
    <property type="match status" value="1"/>
</dbReference>
<accession>A0A830F4L1</accession>
<comment type="cofactor">
    <cofactor evidence="4">
        <name>Zn(2+)</name>
        <dbReference type="ChEBI" id="CHEBI:29105"/>
    </cofactor>
</comment>
<dbReference type="GO" id="GO:0030554">
    <property type="term" value="F:adenyl nucleotide binding"/>
    <property type="evidence" value="ECO:0007669"/>
    <property type="project" value="UniProtKB-ARBA"/>
</dbReference>
<dbReference type="InterPro" id="IPR020843">
    <property type="entry name" value="ER"/>
</dbReference>
<reference evidence="6" key="1">
    <citation type="journal article" date="2014" name="Int. J. Syst. Evol. Microbiol.">
        <title>Complete genome sequence of Corynebacterium casei LMG S-19264T (=DSM 44701T), isolated from a smear-ripened cheese.</title>
        <authorList>
            <consortium name="US DOE Joint Genome Institute (JGI-PGF)"/>
            <person name="Walter F."/>
            <person name="Albersmeier A."/>
            <person name="Kalinowski J."/>
            <person name="Ruckert C."/>
        </authorList>
    </citation>
    <scope>NUCLEOTIDE SEQUENCE</scope>
    <source>
        <strain evidence="6">JCM 19596</strain>
    </source>
</reference>
<protein>
    <submittedName>
        <fullName evidence="6">Alcohol dehydrogenase</fullName>
    </submittedName>
</protein>
<dbReference type="EMBL" id="BMPG01000002">
    <property type="protein sequence ID" value="GGL62159.1"/>
    <property type="molecule type" value="Genomic_DNA"/>
</dbReference>
<evidence type="ECO:0000259" key="5">
    <source>
        <dbReference type="SMART" id="SM00829"/>
    </source>
</evidence>
<dbReference type="CDD" id="cd08260">
    <property type="entry name" value="Zn_ADH6"/>
    <property type="match status" value="1"/>
</dbReference>
<dbReference type="Gene3D" id="3.90.180.10">
    <property type="entry name" value="Medium-chain alcohol dehydrogenases, catalytic domain"/>
    <property type="match status" value="1"/>
</dbReference>
<dbReference type="RefSeq" id="WP_188978569.1">
    <property type="nucleotide sequence ID" value="NZ_BMPG01000002.1"/>
</dbReference>
<proteinExistence type="inferred from homology"/>
<dbReference type="InterPro" id="IPR011032">
    <property type="entry name" value="GroES-like_sf"/>
</dbReference>
<evidence type="ECO:0000256" key="4">
    <source>
        <dbReference type="RuleBase" id="RU361277"/>
    </source>
</evidence>
<dbReference type="InterPro" id="IPR050129">
    <property type="entry name" value="Zn_alcohol_dh"/>
</dbReference>
<dbReference type="InterPro" id="IPR013154">
    <property type="entry name" value="ADH-like_N"/>
</dbReference>
<gene>
    <name evidence="6" type="ORF">GCM10009039_20390</name>
</gene>
<reference evidence="6" key="2">
    <citation type="submission" date="2020-09" db="EMBL/GenBank/DDBJ databases">
        <authorList>
            <person name="Sun Q."/>
            <person name="Ohkuma M."/>
        </authorList>
    </citation>
    <scope>NUCLEOTIDE SEQUENCE</scope>
    <source>
        <strain evidence="6">JCM 19596</strain>
    </source>
</reference>
<keyword evidence="2 4" id="KW-0862">Zinc</keyword>
<name>A0A830F4L1_9EURY</name>
<comment type="caution">
    <text evidence="6">The sequence shown here is derived from an EMBL/GenBank/DDBJ whole genome shotgun (WGS) entry which is preliminary data.</text>
</comment>
<evidence type="ECO:0000256" key="2">
    <source>
        <dbReference type="ARBA" id="ARBA00022833"/>
    </source>
</evidence>
<dbReference type="PANTHER" id="PTHR43401:SF5">
    <property type="entry name" value="ALCOHOL DEHYDROGENASE-RELATED"/>
    <property type="match status" value="1"/>
</dbReference>
<dbReference type="InterPro" id="IPR013149">
    <property type="entry name" value="ADH-like_C"/>
</dbReference>
<dbReference type="GO" id="GO:0044281">
    <property type="term" value="P:small molecule metabolic process"/>
    <property type="evidence" value="ECO:0007669"/>
    <property type="project" value="UniProtKB-ARBA"/>
</dbReference>
<evidence type="ECO:0000313" key="7">
    <source>
        <dbReference type="Proteomes" id="UP000607197"/>
    </source>
</evidence>
<evidence type="ECO:0000256" key="3">
    <source>
        <dbReference type="ARBA" id="ARBA00023002"/>
    </source>
</evidence>
<dbReference type="SUPFAM" id="SSF50129">
    <property type="entry name" value="GroES-like"/>
    <property type="match status" value="1"/>
</dbReference>
<evidence type="ECO:0000256" key="1">
    <source>
        <dbReference type="ARBA" id="ARBA00022723"/>
    </source>
</evidence>
<dbReference type="SUPFAM" id="SSF51735">
    <property type="entry name" value="NAD(P)-binding Rossmann-fold domains"/>
    <property type="match status" value="1"/>
</dbReference>
<dbReference type="Proteomes" id="UP000607197">
    <property type="component" value="Unassembled WGS sequence"/>
</dbReference>
<dbReference type="AlphaFoldDB" id="A0A830F4L1"/>
<comment type="similarity">
    <text evidence="4">Belongs to the zinc-containing alcohol dehydrogenase family.</text>
</comment>
<dbReference type="OrthoDB" id="73567at2157"/>
<dbReference type="InterPro" id="IPR036291">
    <property type="entry name" value="NAD(P)-bd_dom_sf"/>
</dbReference>
<dbReference type="GO" id="GO:0008270">
    <property type="term" value="F:zinc ion binding"/>
    <property type="evidence" value="ECO:0007669"/>
    <property type="project" value="InterPro"/>
</dbReference>
<dbReference type="GO" id="GO:0051262">
    <property type="term" value="P:protein tetramerization"/>
    <property type="evidence" value="ECO:0007669"/>
    <property type="project" value="UniProtKB-ARBA"/>
</dbReference>
<dbReference type="InterPro" id="IPR002328">
    <property type="entry name" value="ADH_Zn_CS"/>
</dbReference>
<keyword evidence="7" id="KW-1185">Reference proteome</keyword>
<dbReference type="PROSITE" id="PS00059">
    <property type="entry name" value="ADH_ZINC"/>
    <property type="match status" value="1"/>
</dbReference>
<dbReference type="Pfam" id="PF08240">
    <property type="entry name" value="ADH_N"/>
    <property type="match status" value="1"/>
</dbReference>
<dbReference type="GO" id="GO:0043168">
    <property type="term" value="F:anion binding"/>
    <property type="evidence" value="ECO:0007669"/>
    <property type="project" value="UniProtKB-ARBA"/>
</dbReference>
<dbReference type="Gene3D" id="3.40.50.720">
    <property type="entry name" value="NAD(P)-binding Rossmann-like Domain"/>
    <property type="match status" value="1"/>
</dbReference>